<dbReference type="GO" id="GO:0035249">
    <property type="term" value="P:synaptic transmission, glutamatergic"/>
    <property type="evidence" value="ECO:0007669"/>
    <property type="project" value="TreeGrafter"/>
</dbReference>
<dbReference type="InterPro" id="IPR000008">
    <property type="entry name" value="C2_dom"/>
</dbReference>
<dbReference type="WBParaSite" id="Hba_16960">
    <property type="protein sequence ID" value="Hba_16960"/>
    <property type="gene ID" value="Hba_16960"/>
</dbReference>
<dbReference type="InterPro" id="IPR027080">
    <property type="entry name" value="Unc-13"/>
</dbReference>
<dbReference type="PROSITE" id="PS50004">
    <property type="entry name" value="C2"/>
    <property type="match status" value="1"/>
</dbReference>
<sequence>MTVSQYLRSIFVVDERTQQETLKQVKTSILEGSSKWSAKITLTVMCAQGLIAKDKTGKSDPYVTAQVGKVKRRTRTIHQELNPVWNEKFFFECHNSTDRIKVRVWDEDNDLKSKLRQKLTRESDDFLGQTVIEVRTLSGEMDVWYNLEKRTDKSAVSGAIRLHISVEIKGEEKLAPYHVQYTCLHEHLFQSHCTENDEVRLPDAKGEDSWKVYFDDVGQEIVEEFAMRYGIEGIYQGMTHFACLCTKYMCAGVPAALSTLLANINA</sequence>
<dbReference type="GO" id="GO:0005509">
    <property type="term" value="F:calcium ion binding"/>
    <property type="evidence" value="ECO:0007669"/>
    <property type="project" value="InterPro"/>
</dbReference>
<dbReference type="GO" id="GO:0030672">
    <property type="term" value="C:synaptic vesicle membrane"/>
    <property type="evidence" value="ECO:0007669"/>
    <property type="project" value="TreeGrafter"/>
</dbReference>
<dbReference type="PANTHER" id="PTHR10480:SF12">
    <property type="entry name" value="UNC-13, ISOFORM E"/>
    <property type="match status" value="1"/>
</dbReference>
<evidence type="ECO:0000313" key="2">
    <source>
        <dbReference type="Proteomes" id="UP000095283"/>
    </source>
</evidence>
<dbReference type="GO" id="GO:0042734">
    <property type="term" value="C:presynaptic membrane"/>
    <property type="evidence" value="ECO:0007669"/>
    <property type="project" value="TreeGrafter"/>
</dbReference>
<dbReference type="GO" id="GO:0019992">
    <property type="term" value="F:diacylglycerol binding"/>
    <property type="evidence" value="ECO:0007669"/>
    <property type="project" value="InterPro"/>
</dbReference>
<keyword evidence="2" id="KW-1185">Reference proteome</keyword>
<accession>A0A1I7XHI7</accession>
<protein>
    <submittedName>
        <fullName evidence="3">C2 domain-containing protein</fullName>
    </submittedName>
</protein>
<dbReference type="GO" id="GO:0031594">
    <property type="term" value="C:neuromuscular junction"/>
    <property type="evidence" value="ECO:0007669"/>
    <property type="project" value="TreeGrafter"/>
</dbReference>
<evidence type="ECO:0000259" key="1">
    <source>
        <dbReference type="PROSITE" id="PS50004"/>
    </source>
</evidence>
<dbReference type="AlphaFoldDB" id="A0A1I7XHI7"/>
<dbReference type="GO" id="GO:0061789">
    <property type="term" value="P:dense core granule priming"/>
    <property type="evidence" value="ECO:0007669"/>
    <property type="project" value="TreeGrafter"/>
</dbReference>
<dbReference type="SUPFAM" id="SSF49562">
    <property type="entry name" value="C2 domain (Calcium/lipid-binding domain, CaLB)"/>
    <property type="match status" value="1"/>
</dbReference>
<dbReference type="Gene3D" id="2.60.40.150">
    <property type="entry name" value="C2 domain"/>
    <property type="match status" value="1"/>
</dbReference>
<dbReference type="Proteomes" id="UP000095283">
    <property type="component" value="Unplaced"/>
</dbReference>
<feature type="domain" description="C2" evidence="1">
    <location>
        <begin position="21"/>
        <end position="149"/>
    </location>
</feature>
<dbReference type="SMART" id="SM00239">
    <property type="entry name" value="C2"/>
    <property type="match status" value="1"/>
</dbReference>
<dbReference type="PRINTS" id="PR00360">
    <property type="entry name" value="C2DOMAIN"/>
</dbReference>
<reference evidence="3" key="1">
    <citation type="submission" date="2016-11" db="UniProtKB">
        <authorList>
            <consortium name="WormBaseParasite"/>
        </authorList>
    </citation>
    <scope>IDENTIFICATION</scope>
</reference>
<name>A0A1I7XHI7_HETBA</name>
<dbReference type="FunFam" id="2.60.40.150:FF:000002">
    <property type="entry name" value="Protein unc-13 homolog B"/>
    <property type="match status" value="1"/>
</dbReference>
<proteinExistence type="predicted"/>
<dbReference type="GO" id="GO:0043195">
    <property type="term" value="C:terminal bouton"/>
    <property type="evidence" value="ECO:0007669"/>
    <property type="project" value="TreeGrafter"/>
</dbReference>
<dbReference type="InterPro" id="IPR037302">
    <property type="entry name" value="Unc-13_C2B"/>
</dbReference>
<organism evidence="2 3">
    <name type="scientific">Heterorhabditis bacteriophora</name>
    <name type="common">Entomopathogenic nematode worm</name>
    <dbReference type="NCBI Taxonomy" id="37862"/>
    <lineage>
        <taxon>Eukaryota</taxon>
        <taxon>Metazoa</taxon>
        <taxon>Ecdysozoa</taxon>
        <taxon>Nematoda</taxon>
        <taxon>Chromadorea</taxon>
        <taxon>Rhabditida</taxon>
        <taxon>Rhabditina</taxon>
        <taxon>Rhabditomorpha</taxon>
        <taxon>Strongyloidea</taxon>
        <taxon>Heterorhabditidae</taxon>
        <taxon>Heterorhabditis</taxon>
    </lineage>
</organism>
<dbReference type="GO" id="GO:0005516">
    <property type="term" value="F:calmodulin binding"/>
    <property type="evidence" value="ECO:0007669"/>
    <property type="project" value="TreeGrafter"/>
</dbReference>
<dbReference type="GO" id="GO:0016082">
    <property type="term" value="P:synaptic vesicle priming"/>
    <property type="evidence" value="ECO:0007669"/>
    <property type="project" value="TreeGrafter"/>
</dbReference>
<dbReference type="CDD" id="cd04027">
    <property type="entry name" value="C2B_Munc13"/>
    <property type="match status" value="1"/>
</dbReference>
<dbReference type="PANTHER" id="PTHR10480">
    <property type="entry name" value="PROTEIN UNC-13 HOMOLOG"/>
    <property type="match status" value="1"/>
</dbReference>
<dbReference type="GO" id="GO:0099525">
    <property type="term" value="P:presynaptic dense core vesicle exocytosis"/>
    <property type="evidence" value="ECO:0007669"/>
    <property type="project" value="TreeGrafter"/>
</dbReference>
<dbReference type="GO" id="GO:0017075">
    <property type="term" value="F:syntaxin-1 binding"/>
    <property type="evidence" value="ECO:0007669"/>
    <property type="project" value="TreeGrafter"/>
</dbReference>
<evidence type="ECO:0000313" key="3">
    <source>
        <dbReference type="WBParaSite" id="Hba_16960"/>
    </source>
</evidence>
<dbReference type="Pfam" id="PF00168">
    <property type="entry name" value="C2"/>
    <property type="match status" value="1"/>
</dbReference>
<dbReference type="GO" id="GO:0016081">
    <property type="term" value="P:synaptic vesicle docking"/>
    <property type="evidence" value="ECO:0007669"/>
    <property type="project" value="TreeGrafter"/>
</dbReference>
<dbReference type="GO" id="GO:0005543">
    <property type="term" value="F:phospholipid binding"/>
    <property type="evidence" value="ECO:0007669"/>
    <property type="project" value="InterPro"/>
</dbReference>
<dbReference type="GO" id="GO:0098831">
    <property type="term" value="C:presynaptic active zone cytoplasmic component"/>
    <property type="evidence" value="ECO:0007669"/>
    <property type="project" value="TreeGrafter"/>
</dbReference>
<dbReference type="InterPro" id="IPR035892">
    <property type="entry name" value="C2_domain_sf"/>
</dbReference>